<dbReference type="EMBL" id="GGFL01012262">
    <property type="protein sequence ID" value="MBW76440.1"/>
    <property type="molecule type" value="Transcribed_RNA"/>
</dbReference>
<reference evidence="1" key="1">
    <citation type="submission" date="2018-01" db="EMBL/GenBank/DDBJ databases">
        <title>An insight into the sialome of Amazonian anophelines.</title>
        <authorList>
            <person name="Ribeiro J.M."/>
            <person name="Scarpassa V."/>
            <person name="Calvo E."/>
        </authorList>
    </citation>
    <scope>NUCLEOTIDE SEQUENCE</scope>
</reference>
<accession>A0A2M4DFS9</accession>
<sequence length="103" mass="11734">MQQHTGCTVCRLTCSVAASCNATPCCQRYRPSKLLGYYCKTHSLLTPLSTKEEWPESPYPLLSPNPRQTLIIRQAKRKLELYILSARILRFVSIIIEAISIHI</sequence>
<dbReference type="AlphaFoldDB" id="A0A2M4DFS9"/>
<organism evidence="1">
    <name type="scientific">Anopheles darlingi</name>
    <name type="common">Mosquito</name>
    <dbReference type="NCBI Taxonomy" id="43151"/>
    <lineage>
        <taxon>Eukaryota</taxon>
        <taxon>Metazoa</taxon>
        <taxon>Ecdysozoa</taxon>
        <taxon>Arthropoda</taxon>
        <taxon>Hexapoda</taxon>
        <taxon>Insecta</taxon>
        <taxon>Pterygota</taxon>
        <taxon>Neoptera</taxon>
        <taxon>Endopterygota</taxon>
        <taxon>Diptera</taxon>
        <taxon>Nematocera</taxon>
        <taxon>Culicoidea</taxon>
        <taxon>Culicidae</taxon>
        <taxon>Anophelinae</taxon>
        <taxon>Anopheles</taxon>
    </lineage>
</organism>
<proteinExistence type="predicted"/>
<protein>
    <submittedName>
        <fullName evidence="1">Putative secreted protein</fullName>
    </submittedName>
</protein>
<evidence type="ECO:0000313" key="1">
    <source>
        <dbReference type="EMBL" id="MBW76440.1"/>
    </source>
</evidence>
<name>A0A2M4DFS9_ANODA</name>